<sequence>MSHNPYIVQFPDGSRLYGVSNGSGVLLRPLFLSPEEAMSFPREALYDATEPCEASHTDVKVIIEPGEAWESENRASLKLMWLTGPQTSNERLAEESNSEHELYGGIQWE</sequence>
<accession>A0A5W7S182</accession>
<proteinExistence type="predicted"/>
<feature type="region of interest" description="Disordered" evidence="1">
    <location>
        <begin position="89"/>
        <end position="109"/>
    </location>
</feature>
<evidence type="ECO:0000313" key="2">
    <source>
        <dbReference type="EMBL" id="EBX8629967.1"/>
    </source>
</evidence>
<organism evidence="2">
    <name type="scientific">Salmonella enterica subsp. enterica serovar Kintambo</name>
    <dbReference type="NCBI Taxonomy" id="1192730"/>
    <lineage>
        <taxon>Bacteria</taxon>
        <taxon>Pseudomonadati</taxon>
        <taxon>Pseudomonadota</taxon>
        <taxon>Gammaproteobacteria</taxon>
        <taxon>Enterobacterales</taxon>
        <taxon>Enterobacteriaceae</taxon>
        <taxon>Salmonella</taxon>
    </lineage>
</organism>
<protein>
    <submittedName>
        <fullName evidence="2">Uncharacterized protein</fullName>
    </submittedName>
</protein>
<comment type="caution">
    <text evidence="2">The sequence shown here is derived from an EMBL/GenBank/DDBJ whole genome shotgun (WGS) entry which is preliminary data.</text>
</comment>
<dbReference type="AlphaFoldDB" id="A0A5W7S182"/>
<feature type="compositionally biased region" description="Basic and acidic residues" evidence="1">
    <location>
        <begin position="91"/>
        <end position="102"/>
    </location>
</feature>
<name>A0A5W7S182_SALET</name>
<dbReference type="EMBL" id="AAHMLI010000032">
    <property type="protein sequence ID" value="EBX8629967.1"/>
    <property type="molecule type" value="Genomic_DNA"/>
</dbReference>
<gene>
    <name evidence="2" type="ORF">DTU03_21030</name>
</gene>
<reference evidence="2" key="1">
    <citation type="submission" date="2018-07" db="EMBL/GenBank/DDBJ databases">
        <authorList>
            <person name="Ashton P.M."/>
            <person name="Dallman T."/>
            <person name="Nair S."/>
            <person name="De Pinna E."/>
            <person name="Peters T."/>
            <person name="Grant K."/>
        </authorList>
    </citation>
    <scope>NUCLEOTIDE SEQUENCE</scope>
    <source>
        <strain evidence="2">242348</strain>
    </source>
</reference>
<evidence type="ECO:0000256" key="1">
    <source>
        <dbReference type="SAM" id="MobiDB-lite"/>
    </source>
</evidence>